<evidence type="ECO:0000313" key="2">
    <source>
        <dbReference type="EMBL" id="MBB4122486.1"/>
    </source>
</evidence>
<dbReference type="PANTHER" id="PTHR33164:SF43">
    <property type="entry name" value="HTH-TYPE TRANSCRIPTIONAL REPRESSOR YETL"/>
    <property type="match status" value="1"/>
</dbReference>
<dbReference type="SMART" id="SM00347">
    <property type="entry name" value="HTH_MARR"/>
    <property type="match status" value="1"/>
</dbReference>
<protein>
    <submittedName>
        <fullName evidence="2">DNA-binding MarR family transcriptional regulator</fullName>
    </submittedName>
</protein>
<dbReference type="PANTHER" id="PTHR33164">
    <property type="entry name" value="TRANSCRIPTIONAL REGULATOR, MARR FAMILY"/>
    <property type="match status" value="1"/>
</dbReference>
<dbReference type="GO" id="GO:0003700">
    <property type="term" value="F:DNA-binding transcription factor activity"/>
    <property type="evidence" value="ECO:0007669"/>
    <property type="project" value="InterPro"/>
</dbReference>
<accession>A0A7W6PAJ9</accession>
<dbReference type="PROSITE" id="PS50995">
    <property type="entry name" value="HTH_MARR_2"/>
    <property type="match status" value="1"/>
</dbReference>
<evidence type="ECO:0000313" key="3">
    <source>
        <dbReference type="Proteomes" id="UP000530571"/>
    </source>
</evidence>
<dbReference type="InterPro" id="IPR039422">
    <property type="entry name" value="MarR/SlyA-like"/>
</dbReference>
<organism evidence="2 3">
    <name type="scientific">Martelella radicis</name>
    <dbReference type="NCBI Taxonomy" id="1397476"/>
    <lineage>
        <taxon>Bacteria</taxon>
        <taxon>Pseudomonadati</taxon>
        <taxon>Pseudomonadota</taxon>
        <taxon>Alphaproteobacteria</taxon>
        <taxon>Hyphomicrobiales</taxon>
        <taxon>Aurantimonadaceae</taxon>
        <taxon>Martelella</taxon>
    </lineage>
</organism>
<dbReference type="AlphaFoldDB" id="A0A7W6PAJ9"/>
<dbReference type="SUPFAM" id="SSF46785">
    <property type="entry name" value="Winged helix' DNA-binding domain"/>
    <property type="match status" value="1"/>
</dbReference>
<dbReference type="Pfam" id="PF01047">
    <property type="entry name" value="MarR"/>
    <property type="match status" value="1"/>
</dbReference>
<gene>
    <name evidence="2" type="ORF">GGR30_002418</name>
</gene>
<dbReference type="Proteomes" id="UP000530571">
    <property type="component" value="Unassembled WGS sequence"/>
</dbReference>
<dbReference type="GO" id="GO:0003677">
    <property type="term" value="F:DNA binding"/>
    <property type="evidence" value="ECO:0007669"/>
    <property type="project" value="UniProtKB-KW"/>
</dbReference>
<dbReference type="RefSeq" id="WP_183486535.1">
    <property type="nucleotide sequence ID" value="NZ_JACIDZ010000007.1"/>
</dbReference>
<name>A0A7W6PAJ9_9HYPH</name>
<dbReference type="InterPro" id="IPR000835">
    <property type="entry name" value="HTH_MarR-typ"/>
</dbReference>
<feature type="domain" description="HTH marR-type" evidence="1">
    <location>
        <begin position="15"/>
        <end position="147"/>
    </location>
</feature>
<evidence type="ECO:0000259" key="1">
    <source>
        <dbReference type="PROSITE" id="PS50995"/>
    </source>
</evidence>
<proteinExistence type="predicted"/>
<dbReference type="InterPro" id="IPR036390">
    <property type="entry name" value="WH_DNA-bd_sf"/>
</dbReference>
<dbReference type="InterPro" id="IPR036388">
    <property type="entry name" value="WH-like_DNA-bd_sf"/>
</dbReference>
<dbReference type="Gene3D" id="1.10.10.10">
    <property type="entry name" value="Winged helix-like DNA-binding domain superfamily/Winged helix DNA-binding domain"/>
    <property type="match status" value="1"/>
</dbReference>
<keyword evidence="3" id="KW-1185">Reference proteome</keyword>
<comment type="caution">
    <text evidence="2">The sequence shown here is derived from an EMBL/GenBank/DDBJ whole genome shotgun (WGS) entry which is preliminary data.</text>
</comment>
<reference evidence="2 3" key="1">
    <citation type="submission" date="2020-08" db="EMBL/GenBank/DDBJ databases">
        <title>Genomic Encyclopedia of Type Strains, Phase IV (KMG-IV): sequencing the most valuable type-strain genomes for metagenomic binning, comparative biology and taxonomic classification.</title>
        <authorList>
            <person name="Goeker M."/>
        </authorList>
    </citation>
    <scope>NUCLEOTIDE SEQUENCE [LARGE SCALE GENOMIC DNA]</scope>
    <source>
        <strain evidence="2 3">DSM 28101</strain>
    </source>
</reference>
<keyword evidence="2" id="KW-0238">DNA-binding</keyword>
<dbReference type="EMBL" id="JACIDZ010000007">
    <property type="protein sequence ID" value="MBB4122486.1"/>
    <property type="molecule type" value="Genomic_DNA"/>
</dbReference>
<sequence length="150" mass="17128">MENSDKPTLPFQSKAEWPFYWITRVSARYTFEMDRLLKQQGLDVSRWRVLSSLREHGNLSVSEIAEFCILKLNTTTKIVQRMAAEGLVKTRVSPSDARVTEVSLTEAGAEAGLKAAKTASRVFERTFTDISEDDLRRVNQVLEEIFERLA</sequence>
<dbReference type="GO" id="GO:0006950">
    <property type="term" value="P:response to stress"/>
    <property type="evidence" value="ECO:0007669"/>
    <property type="project" value="TreeGrafter"/>
</dbReference>